<protein>
    <recommendedName>
        <fullName evidence="3">Nephrocystin 3-like N-terminal domain-containing protein</fullName>
    </recommendedName>
</protein>
<evidence type="ECO:0000259" key="3">
    <source>
        <dbReference type="Pfam" id="PF24883"/>
    </source>
</evidence>
<dbReference type="InterPro" id="IPR056884">
    <property type="entry name" value="NPHP3-like_N"/>
</dbReference>
<dbReference type="EMBL" id="QPFP01000018">
    <property type="protein sequence ID" value="TEB31556.1"/>
    <property type="molecule type" value="Genomic_DNA"/>
</dbReference>
<feature type="region of interest" description="Disordered" evidence="2">
    <location>
        <begin position="615"/>
        <end position="671"/>
    </location>
</feature>
<gene>
    <name evidence="4" type="ORF">FA13DRAFT_1774171</name>
</gene>
<organism evidence="4 5">
    <name type="scientific">Coprinellus micaceus</name>
    <name type="common">Glistening ink-cap mushroom</name>
    <name type="synonym">Coprinus micaceus</name>
    <dbReference type="NCBI Taxonomy" id="71717"/>
    <lineage>
        <taxon>Eukaryota</taxon>
        <taxon>Fungi</taxon>
        <taxon>Dikarya</taxon>
        <taxon>Basidiomycota</taxon>
        <taxon>Agaricomycotina</taxon>
        <taxon>Agaricomycetes</taxon>
        <taxon>Agaricomycetidae</taxon>
        <taxon>Agaricales</taxon>
        <taxon>Agaricineae</taxon>
        <taxon>Psathyrellaceae</taxon>
        <taxon>Coprinellus</taxon>
    </lineage>
</organism>
<dbReference type="Pfam" id="PF24883">
    <property type="entry name" value="NPHP3_N"/>
    <property type="match status" value="1"/>
</dbReference>
<feature type="compositionally biased region" description="Basic and acidic residues" evidence="2">
    <location>
        <begin position="630"/>
        <end position="650"/>
    </location>
</feature>
<feature type="compositionally biased region" description="Polar residues" evidence="2">
    <location>
        <begin position="29"/>
        <end position="54"/>
    </location>
</feature>
<keyword evidence="5" id="KW-1185">Reference proteome</keyword>
<feature type="compositionally biased region" description="Polar residues" evidence="2">
    <location>
        <begin position="1"/>
        <end position="18"/>
    </location>
</feature>
<feature type="region of interest" description="Disordered" evidence="2">
    <location>
        <begin position="1"/>
        <end position="68"/>
    </location>
</feature>
<evidence type="ECO:0000313" key="4">
    <source>
        <dbReference type="EMBL" id="TEB31556.1"/>
    </source>
</evidence>
<name>A0A4Y7TBK8_COPMI</name>
<reference evidence="4 5" key="1">
    <citation type="journal article" date="2019" name="Nat. Ecol. Evol.">
        <title>Megaphylogeny resolves global patterns of mushroom evolution.</title>
        <authorList>
            <person name="Varga T."/>
            <person name="Krizsan K."/>
            <person name="Foldi C."/>
            <person name="Dima B."/>
            <person name="Sanchez-Garcia M."/>
            <person name="Sanchez-Ramirez S."/>
            <person name="Szollosi G.J."/>
            <person name="Szarkandi J.G."/>
            <person name="Papp V."/>
            <person name="Albert L."/>
            <person name="Andreopoulos W."/>
            <person name="Angelini C."/>
            <person name="Antonin V."/>
            <person name="Barry K.W."/>
            <person name="Bougher N.L."/>
            <person name="Buchanan P."/>
            <person name="Buyck B."/>
            <person name="Bense V."/>
            <person name="Catcheside P."/>
            <person name="Chovatia M."/>
            <person name="Cooper J."/>
            <person name="Damon W."/>
            <person name="Desjardin D."/>
            <person name="Finy P."/>
            <person name="Geml J."/>
            <person name="Haridas S."/>
            <person name="Hughes K."/>
            <person name="Justo A."/>
            <person name="Karasinski D."/>
            <person name="Kautmanova I."/>
            <person name="Kiss B."/>
            <person name="Kocsube S."/>
            <person name="Kotiranta H."/>
            <person name="LaButti K.M."/>
            <person name="Lechner B.E."/>
            <person name="Liimatainen K."/>
            <person name="Lipzen A."/>
            <person name="Lukacs Z."/>
            <person name="Mihaltcheva S."/>
            <person name="Morgado L.N."/>
            <person name="Niskanen T."/>
            <person name="Noordeloos M.E."/>
            <person name="Ohm R.A."/>
            <person name="Ortiz-Santana B."/>
            <person name="Ovrebo C."/>
            <person name="Racz N."/>
            <person name="Riley R."/>
            <person name="Savchenko A."/>
            <person name="Shiryaev A."/>
            <person name="Soop K."/>
            <person name="Spirin V."/>
            <person name="Szebenyi C."/>
            <person name="Tomsovsky M."/>
            <person name="Tulloss R.E."/>
            <person name="Uehling J."/>
            <person name="Grigoriev I.V."/>
            <person name="Vagvolgyi C."/>
            <person name="Papp T."/>
            <person name="Martin F.M."/>
            <person name="Miettinen O."/>
            <person name="Hibbett D.S."/>
            <person name="Nagy L.G."/>
        </authorList>
    </citation>
    <scope>NUCLEOTIDE SEQUENCE [LARGE SCALE GENOMIC DNA]</scope>
    <source>
        <strain evidence="4 5">FP101781</strain>
    </source>
</reference>
<evidence type="ECO:0000313" key="5">
    <source>
        <dbReference type="Proteomes" id="UP000298030"/>
    </source>
</evidence>
<sequence length="1053" mass="115646">MASNASARSLGKQNTLSRVFSKFRKAPKSQDQVAPTPTSTQTSGHQVSERSTTLEGELGAAQNGRSTLQSQVPIIQVADHSKHHHGDTTYNTHGTTNFVGSVTNATFGPNSVTTIERATFVSPENAEASTEAALLWDTLPKQRDIRGPENEYLDGSREDVVEDTLGWFEDPISEPGFLIQGAAGLGKSTFARHLTHRLHSVGRLAASVSLSALPNGSRSPLSVVKIAARELGRIRPETIPAILEATKSCEAAPLVDQFETFLITPVRSLGLSHPLAVIFDAVDEYESHSALINALSSLPATTSSSIKFILLGRSNPRGRKDAAIRLYLLQPVSSATMERFLRKQLEGVQWEHGRRYATERITKLAELAKGLFIWVRVVCSLLQKRVSRFSPDHILESILDARRSLGDSEQLATLYHQAIVLLFPDSEDQDLFREYMTATLALQESLPMDEFSAFTDLPTRAIEGIQAELKALQIRKLGGVNDEGAQVHPAGSLFHLSFLEYLGSTSTRAHIAFHVSPFDSHSQLAKSCLRELPRFLPSSRLLRCIDLDPRGRYAVTYLTVHIHHGSPSVQPGSTEEWERSGHCATLRQTSVEMLEQWADLFVDLVGGASEVEACAGGNSDIQEDIDEPDAVERRDDHGGLGEHHPAERTELAWSNNFSGRDADHDTTDKGHASEVAGHDIRVAHVLHGVATALWDGRYTSQSSFQTSCLEVAVRHRPDGAEYWHDLGRTYATAAKWNGSVEAHDRAVAAHQNAMRAVVGPTEHDPGRLPCGLATALYARFWAVGRPEDLEQSIALHRNALAMRPPGHPRRAWSLNNLASALSDYVRERGSRTGEIDEVVGLQREALDSLPQGHKDTSMYLLNLAVKLKSRYEMTRSIVDLEEAIRLEREALALCPPGHATRASTLNELAWLLTMQYEAQCDTGLLQEAVFLGRESLSLCAIGHPQRFNVLDTLSTALTFVQDCLDEALQLSRESLSLTPLNHSCRWRALCGVASILLSCYERSGSAEDLEEAVLICGQASSLCPPKHFRRYKLLDLQAKLSGATFSPSPSPTS</sequence>
<dbReference type="InterPro" id="IPR011990">
    <property type="entry name" value="TPR-like_helical_dom_sf"/>
</dbReference>
<dbReference type="SUPFAM" id="SSF48452">
    <property type="entry name" value="TPR-like"/>
    <property type="match status" value="1"/>
</dbReference>
<dbReference type="STRING" id="71717.A0A4Y7TBK8"/>
<dbReference type="OrthoDB" id="3217196at2759"/>
<proteinExistence type="predicted"/>
<dbReference type="AlphaFoldDB" id="A0A4Y7TBK8"/>
<dbReference type="Proteomes" id="UP000298030">
    <property type="component" value="Unassembled WGS sequence"/>
</dbReference>
<comment type="caution">
    <text evidence="4">The sequence shown here is derived from an EMBL/GenBank/DDBJ whole genome shotgun (WGS) entry which is preliminary data.</text>
</comment>
<evidence type="ECO:0000256" key="2">
    <source>
        <dbReference type="SAM" id="MobiDB-lite"/>
    </source>
</evidence>
<dbReference type="Gene3D" id="1.25.40.10">
    <property type="entry name" value="Tetratricopeptide repeat domain"/>
    <property type="match status" value="1"/>
</dbReference>
<dbReference type="SUPFAM" id="SSF52540">
    <property type="entry name" value="P-loop containing nucleoside triphosphate hydrolases"/>
    <property type="match status" value="1"/>
</dbReference>
<feature type="domain" description="Nephrocystin 3-like N-terminal" evidence="3">
    <location>
        <begin position="165"/>
        <end position="313"/>
    </location>
</feature>
<accession>A0A4Y7TBK8</accession>
<dbReference type="InterPro" id="IPR027417">
    <property type="entry name" value="P-loop_NTPase"/>
</dbReference>
<evidence type="ECO:0000256" key="1">
    <source>
        <dbReference type="ARBA" id="ARBA00022737"/>
    </source>
</evidence>
<dbReference type="PANTHER" id="PTHR10039">
    <property type="entry name" value="AMELOGENIN"/>
    <property type="match status" value="1"/>
</dbReference>
<feature type="compositionally biased region" description="Basic and acidic residues" evidence="2">
    <location>
        <begin position="660"/>
        <end position="671"/>
    </location>
</feature>
<keyword evidence="1" id="KW-0677">Repeat</keyword>
<dbReference type="Gene3D" id="3.40.50.300">
    <property type="entry name" value="P-loop containing nucleotide triphosphate hydrolases"/>
    <property type="match status" value="1"/>
</dbReference>